<organism evidence="2 3">
    <name type="scientific">Ganoderma sinense ZZ0214-1</name>
    <dbReference type="NCBI Taxonomy" id="1077348"/>
    <lineage>
        <taxon>Eukaryota</taxon>
        <taxon>Fungi</taxon>
        <taxon>Dikarya</taxon>
        <taxon>Basidiomycota</taxon>
        <taxon>Agaricomycotina</taxon>
        <taxon>Agaricomycetes</taxon>
        <taxon>Polyporales</taxon>
        <taxon>Polyporaceae</taxon>
        <taxon>Ganoderma</taxon>
    </lineage>
</organism>
<dbReference type="AlphaFoldDB" id="A0A2G8S157"/>
<feature type="domain" description="DUF8212" evidence="1">
    <location>
        <begin position="126"/>
        <end position="248"/>
    </location>
</feature>
<gene>
    <name evidence="2" type="ORF">GSI_10624</name>
</gene>
<dbReference type="Proteomes" id="UP000230002">
    <property type="component" value="Unassembled WGS sequence"/>
</dbReference>
<evidence type="ECO:0000259" key="1">
    <source>
        <dbReference type="Pfam" id="PF26640"/>
    </source>
</evidence>
<name>A0A2G8S157_9APHY</name>
<dbReference type="OrthoDB" id="10346156at2759"/>
<dbReference type="PANTHER" id="PTHR10622">
    <property type="entry name" value="HET DOMAIN-CONTAINING PROTEIN"/>
    <property type="match status" value="1"/>
</dbReference>
<dbReference type="PANTHER" id="PTHR10622:SF10">
    <property type="entry name" value="HET DOMAIN-CONTAINING PROTEIN"/>
    <property type="match status" value="1"/>
</dbReference>
<evidence type="ECO:0000313" key="3">
    <source>
        <dbReference type="Proteomes" id="UP000230002"/>
    </source>
</evidence>
<dbReference type="EMBL" id="AYKW01000034">
    <property type="protein sequence ID" value="PIL27474.1"/>
    <property type="molecule type" value="Genomic_DNA"/>
</dbReference>
<accession>A0A2G8S157</accession>
<reference evidence="2 3" key="1">
    <citation type="journal article" date="2015" name="Sci. Rep.">
        <title>Chromosome-level genome map provides insights into diverse defense mechanisms in the medicinal fungus Ganoderma sinense.</title>
        <authorList>
            <person name="Zhu Y."/>
            <person name="Xu J."/>
            <person name="Sun C."/>
            <person name="Zhou S."/>
            <person name="Xu H."/>
            <person name="Nelson D.R."/>
            <person name="Qian J."/>
            <person name="Song J."/>
            <person name="Luo H."/>
            <person name="Xiang L."/>
            <person name="Li Y."/>
            <person name="Xu Z."/>
            <person name="Ji A."/>
            <person name="Wang L."/>
            <person name="Lu S."/>
            <person name="Hayward A."/>
            <person name="Sun W."/>
            <person name="Li X."/>
            <person name="Schwartz D.C."/>
            <person name="Wang Y."/>
            <person name="Chen S."/>
        </authorList>
    </citation>
    <scope>NUCLEOTIDE SEQUENCE [LARGE SCALE GENOMIC DNA]</scope>
    <source>
        <strain evidence="2 3">ZZ0214-1</strain>
    </source>
</reference>
<dbReference type="InterPro" id="IPR058525">
    <property type="entry name" value="DUF8212"/>
</dbReference>
<sequence>MCYAYLHDVHDDDVIDDPPTARAFLKSKWFTRGWTLQELVAPTYVVFLTSNWRIIGTRQSMASAVEKITGIDLDVLLQKCPLDQVSISRRMSWAAKRQTTRVEDRAYSLMGIFGVHMTTIYGEGENAFFRLQEELLKRSPDQTIFAWGQIPYSRWNPFAGDLVLPGIVEGGLGLPPPRGLLASSPAAFLGCGASISISHDDLANLLNIDSLGLPEYRLTSYGVRAAVPLIQLKTSDPSETRFLAVLACRNERGALAALLLRYQPHTTKRYFIGTDVYLPHHPDEVLHFRKVFVPLADVVAHANRIQVTDVVLLPFDRHPTAHPFARSTTLENSKYTGGLSDIVRYAFFLPHRLIETLQSRGFSLRTEDSFARDNDGLMVNALWAWDGSEMVILSFSTKVGDDASPVRVGGSVQETSSPMSRTTILFVVGLTCDCPVGGPNPSGPKGGKQMIWFSVRVLSERMRPSHTEERGLHRWTAGLSRLVPLRLSLLGRKAVKRRSVLSQFPPKVVPATATPSSTSSTPLVVVSDEPTELRPHAHHTCSEGRAHLSEEPTSSLTFEGASSVVEISFQHWERCHRSSAAHVYIMNLRLAGDLFDPNGTLATVDPSHSDEKSNHASSFRVSDDFTDIVSEVGVGH</sequence>
<comment type="caution">
    <text evidence="2">The sequence shown here is derived from an EMBL/GenBank/DDBJ whole genome shotgun (WGS) entry which is preliminary data.</text>
</comment>
<dbReference type="STRING" id="1077348.A0A2G8S157"/>
<evidence type="ECO:0000313" key="2">
    <source>
        <dbReference type="EMBL" id="PIL27474.1"/>
    </source>
</evidence>
<proteinExistence type="predicted"/>
<dbReference type="Pfam" id="PF26640">
    <property type="entry name" value="DUF8212"/>
    <property type="match status" value="1"/>
</dbReference>
<protein>
    <recommendedName>
        <fullName evidence="1">DUF8212 domain-containing protein</fullName>
    </recommendedName>
</protein>
<keyword evidence="3" id="KW-1185">Reference proteome</keyword>